<name>A0ABP7DNZ8_9ACTN</name>
<proteinExistence type="predicted"/>
<keyword evidence="2" id="KW-1185">Reference proteome</keyword>
<sequence length="74" mass="7447">MKRWAGVPVTCTGTTVAEPGPAACAGIAGDTPNMAAAKVRAAMIRMSSTIGPRESGVHPVLITSEAIANARLVS</sequence>
<reference evidence="2" key="1">
    <citation type="journal article" date="2019" name="Int. J. Syst. Evol. Microbiol.">
        <title>The Global Catalogue of Microorganisms (GCM) 10K type strain sequencing project: providing services to taxonomists for standard genome sequencing and annotation.</title>
        <authorList>
            <consortium name="The Broad Institute Genomics Platform"/>
            <consortium name="The Broad Institute Genome Sequencing Center for Infectious Disease"/>
            <person name="Wu L."/>
            <person name="Ma J."/>
        </authorList>
    </citation>
    <scope>NUCLEOTIDE SEQUENCE [LARGE SCALE GENOMIC DNA]</scope>
    <source>
        <strain evidence="2">JCM 16904</strain>
    </source>
</reference>
<gene>
    <name evidence="1" type="ORF">GCM10022224_085810</name>
</gene>
<organism evidence="1 2">
    <name type="scientific">Nonomuraea antimicrobica</name>
    <dbReference type="NCBI Taxonomy" id="561173"/>
    <lineage>
        <taxon>Bacteria</taxon>
        <taxon>Bacillati</taxon>
        <taxon>Actinomycetota</taxon>
        <taxon>Actinomycetes</taxon>
        <taxon>Streptosporangiales</taxon>
        <taxon>Streptosporangiaceae</taxon>
        <taxon>Nonomuraea</taxon>
    </lineage>
</organism>
<accession>A0ABP7DNZ8</accession>
<dbReference type="EMBL" id="BAAAZP010000189">
    <property type="protein sequence ID" value="GAA3707120.1"/>
    <property type="molecule type" value="Genomic_DNA"/>
</dbReference>
<protein>
    <submittedName>
        <fullName evidence="1">Uncharacterized protein</fullName>
    </submittedName>
</protein>
<evidence type="ECO:0000313" key="2">
    <source>
        <dbReference type="Proteomes" id="UP001500902"/>
    </source>
</evidence>
<dbReference type="Proteomes" id="UP001500902">
    <property type="component" value="Unassembled WGS sequence"/>
</dbReference>
<evidence type="ECO:0000313" key="1">
    <source>
        <dbReference type="EMBL" id="GAA3707120.1"/>
    </source>
</evidence>
<comment type="caution">
    <text evidence="1">The sequence shown here is derived from an EMBL/GenBank/DDBJ whole genome shotgun (WGS) entry which is preliminary data.</text>
</comment>